<feature type="transmembrane region" description="Helical" evidence="1">
    <location>
        <begin position="140"/>
        <end position="159"/>
    </location>
</feature>
<proteinExistence type="predicted"/>
<feature type="domain" description="Acyltransferase 3" evidence="2">
    <location>
        <begin position="3"/>
        <end position="307"/>
    </location>
</feature>
<gene>
    <name evidence="3" type="ORF">RBJ67_09645</name>
</gene>
<dbReference type="Pfam" id="PF01757">
    <property type="entry name" value="Acyl_transf_3"/>
    <property type="match status" value="1"/>
</dbReference>
<reference evidence="3 4" key="1">
    <citation type="submission" date="2023-08" db="EMBL/GenBank/DDBJ databases">
        <authorList>
            <person name="Dale J."/>
        </authorList>
    </citation>
    <scope>NUCLEOTIDE SEQUENCE [LARGE SCALE GENOMIC DNA]</scope>
    <source>
        <strain evidence="3 4">2023EL-00788</strain>
    </source>
</reference>
<organism evidence="3 4">
    <name type="scientific">Enterobacter soli</name>
    <dbReference type="NCBI Taxonomy" id="885040"/>
    <lineage>
        <taxon>Bacteria</taxon>
        <taxon>Pseudomonadati</taxon>
        <taxon>Pseudomonadota</taxon>
        <taxon>Gammaproteobacteria</taxon>
        <taxon>Enterobacterales</taxon>
        <taxon>Enterobacteriaceae</taxon>
        <taxon>Enterobacter</taxon>
    </lineage>
</organism>
<name>A0AAW8HAC4_9ENTR</name>
<feature type="transmembrane region" description="Helical" evidence="1">
    <location>
        <begin position="42"/>
        <end position="58"/>
    </location>
</feature>
<feature type="transmembrane region" description="Helical" evidence="1">
    <location>
        <begin position="197"/>
        <end position="217"/>
    </location>
</feature>
<keyword evidence="3" id="KW-0808">Transferase</keyword>
<dbReference type="PANTHER" id="PTHR37312:SF1">
    <property type="entry name" value="MEMBRANE-BOUND ACYLTRANSFERASE YKRP-RELATED"/>
    <property type="match status" value="1"/>
</dbReference>
<sequence length="324" mass="36601">MRNYALDAAKFLACFFIVFVHAGSYSELGALWGETLRVTTRWAVPFFFLASGFTIGNSDAGGILKRVNKLISILFYGSVIYIPMLFYKSDDPYIKTLNKIFSPDTIHYGLYGHLWFIGSLMAGLVLFWYARSNLSHRQSLLLSCFIIFMCWFSDAIKSFGVQIWFFYLFRYLIGFALVYIGWSIGAGKISFTKSNKLLSMIFIVCLLAMGAEYFVSFSYFDGTHGERQFPLACIPAAIVLLFICVNSKTQRSTLSNAGEAYSLGIYIIHPLIIYIIGQVSGFYRINIYSSVMLLLGFSLSLVILIIINKSIPYTYNKLNGIGIK</sequence>
<keyword evidence="1" id="KW-1133">Transmembrane helix</keyword>
<keyword evidence="1" id="KW-0812">Transmembrane</keyword>
<dbReference type="EC" id="2.3.1.-" evidence="3"/>
<dbReference type="PANTHER" id="PTHR37312">
    <property type="entry name" value="MEMBRANE-BOUND ACYLTRANSFERASE YKRP-RELATED"/>
    <property type="match status" value="1"/>
</dbReference>
<comment type="caution">
    <text evidence="3">The sequence shown here is derived from an EMBL/GenBank/DDBJ whole genome shotgun (WGS) entry which is preliminary data.</text>
</comment>
<evidence type="ECO:0000313" key="4">
    <source>
        <dbReference type="Proteomes" id="UP001225042"/>
    </source>
</evidence>
<dbReference type="AlphaFoldDB" id="A0AAW8HAC4"/>
<evidence type="ECO:0000259" key="2">
    <source>
        <dbReference type="Pfam" id="PF01757"/>
    </source>
</evidence>
<evidence type="ECO:0000256" key="1">
    <source>
        <dbReference type="SAM" id="Phobius"/>
    </source>
</evidence>
<feature type="transmembrane region" description="Helical" evidence="1">
    <location>
        <begin position="165"/>
        <end position="185"/>
    </location>
</feature>
<dbReference type="RefSeq" id="WP_306684383.1">
    <property type="nucleotide sequence ID" value="NZ_JAVDKR010000012.1"/>
</dbReference>
<accession>A0AAW8HAC4</accession>
<feature type="transmembrane region" description="Helical" evidence="1">
    <location>
        <begin position="108"/>
        <end position="128"/>
    </location>
</feature>
<dbReference type="EMBL" id="JAVDKS010000003">
    <property type="protein sequence ID" value="MDQ2256409.1"/>
    <property type="molecule type" value="Genomic_DNA"/>
</dbReference>
<keyword evidence="1" id="KW-0472">Membrane</keyword>
<feature type="transmembrane region" description="Helical" evidence="1">
    <location>
        <begin position="260"/>
        <end position="279"/>
    </location>
</feature>
<dbReference type="InterPro" id="IPR002656">
    <property type="entry name" value="Acyl_transf_3_dom"/>
</dbReference>
<dbReference type="InterPro" id="IPR052734">
    <property type="entry name" value="Nod_factor_acetyltransferase"/>
</dbReference>
<feature type="transmembrane region" description="Helical" evidence="1">
    <location>
        <begin position="70"/>
        <end position="88"/>
    </location>
</feature>
<feature type="transmembrane region" description="Helical" evidence="1">
    <location>
        <begin position="285"/>
        <end position="307"/>
    </location>
</feature>
<feature type="transmembrane region" description="Helical" evidence="1">
    <location>
        <begin position="229"/>
        <end position="248"/>
    </location>
</feature>
<protein>
    <submittedName>
        <fullName evidence="3">Acyltransferase</fullName>
        <ecNumber evidence="3">2.3.1.-</ecNumber>
    </submittedName>
</protein>
<dbReference type="GO" id="GO:0016747">
    <property type="term" value="F:acyltransferase activity, transferring groups other than amino-acyl groups"/>
    <property type="evidence" value="ECO:0007669"/>
    <property type="project" value="InterPro"/>
</dbReference>
<keyword evidence="4" id="KW-1185">Reference proteome</keyword>
<evidence type="ECO:0000313" key="3">
    <source>
        <dbReference type="EMBL" id="MDQ2256409.1"/>
    </source>
</evidence>
<dbReference type="Proteomes" id="UP001225042">
    <property type="component" value="Unassembled WGS sequence"/>
</dbReference>
<keyword evidence="3" id="KW-0012">Acyltransferase</keyword>